<dbReference type="AlphaFoldDB" id="A0A975W9X1"/>
<dbReference type="Proteomes" id="UP000182932">
    <property type="component" value="Unassembled WGS sequence"/>
</dbReference>
<name>A0A975W9X1_9RHOB</name>
<keyword evidence="1" id="KW-0472">Membrane</keyword>
<keyword evidence="1" id="KW-1133">Transmembrane helix</keyword>
<reference evidence="2 3" key="1">
    <citation type="submission" date="2016-10" db="EMBL/GenBank/DDBJ databases">
        <authorList>
            <person name="Varghese N."/>
            <person name="Submissions S."/>
        </authorList>
    </citation>
    <scope>NUCLEOTIDE SEQUENCE [LARGE SCALE GENOMIC DNA]</scope>
    <source>
        <strain evidence="2 3">FF3</strain>
    </source>
</reference>
<feature type="transmembrane region" description="Helical" evidence="1">
    <location>
        <begin position="186"/>
        <end position="214"/>
    </location>
</feature>
<sequence>MTWTDRLFFFTAWDYAALTLLFVAWIGIGFVIENPGKRGSVSHLTAEYRRVWMEQMVTRDPRIFDSQILGILRQGTAFFASACMIAIGGMLALIGNAERLAGVAQDLTLDTAPIIVWELKLLVVILLAVNGFLKFVWSHRLFGYCAVIMAAVPNDPADPAAYPRARKAAALNITAARSYNKGLRSIYFAMAATAWLLGAVPLILAVLFTLAVVYRREFASQSREALLADEGQTAQTPEIR</sequence>
<dbReference type="GeneID" id="80818302"/>
<dbReference type="Pfam" id="PF04654">
    <property type="entry name" value="DUF599"/>
    <property type="match status" value="1"/>
</dbReference>
<gene>
    <name evidence="2" type="ORF">SAMN04487940_10645</name>
</gene>
<keyword evidence="1" id="KW-0812">Transmembrane</keyword>
<accession>A0A975W9X1</accession>
<protein>
    <submittedName>
        <fullName evidence="2">Uncharacterized membrane protein</fullName>
    </submittedName>
</protein>
<keyword evidence="3" id="KW-1185">Reference proteome</keyword>
<evidence type="ECO:0000256" key="1">
    <source>
        <dbReference type="SAM" id="Phobius"/>
    </source>
</evidence>
<evidence type="ECO:0000313" key="3">
    <source>
        <dbReference type="Proteomes" id="UP000182932"/>
    </source>
</evidence>
<organism evidence="2 3">
    <name type="scientific">Marinovum algicola</name>
    <dbReference type="NCBI Taxonomy" id="42444"/>
    <lineage>
        <taxon>Bacteria</taxon>
        <taxon>Pseudomonadati</taxon>
        <taxon>Pseudomonadota</taxon>
        <taxon>Alphaproteobacteria</taxon>
        <taxon>Rhodobacterales</taxon>
        <taxon>Roseobacteraceae</taxon>
        <taxon>Marinovum</taxon>
    </lineage>
</organism>
<proteinExistence type="predicted"/>
<evidence type="ECO:0000313" key="2">
    <source>
        <dbReference type="EMBL" id="SEJ45735.1"/>
    </source>
</evidence>
<comment type="caution">
    <text evidence="2">The sequence shown here is derived from an EMBL/GenBank/DDBJ whole genome shotgun (WGS) entry which is preliminary data.</text>
</comment>
<feature type="transmembrane region" description="Helical" evidence="1">
    <location>
        <begin position="12"/>
        <end position="32"/>
    </location>
</feature>
<dbReference type="InterPro" id="IPR006747">
    <property type="entry name" value="DUF599"/>
</dbReference>
<feature type="transmembrane region" description="Helical" evidence="1">
    <location>
        <begin position="76"/>
        <end position="94"/>
    </location>
</feature>
<dbReference type="EMBL" id="FNYY01000006">
    <property type="protein sequence ID" value="SEJ45735.1"/>
    <property type="molecule type" value="Genomic_DNA"/>
</dbReference>
<feature type="transmembrane region" description="Helical" evidence="1">
    <location>
        <begin position="114"/>
        <end position="133"/>
    </location>
</feature>
<dbReference type="RefSeq" id="WP_048533524.1">
    <property type="nucleotide sequence ID" value="NZ_CATLQZ010000002.1"/>
</dbReference>